<gene>
    <name evidence="3" type="ORF">BGZ65_002503</name>
</gene>
<dbReference type="InterPro" id="IPR004045">
    <property type="entry name" value="Glutathione_S-Trfase_N"/>
</dbReference>
<protein>
    <recommendedName>
        <fullName evidence="5">Glutathione S-transferase</fullName>
    </recommendedName>
</protein>
<reference evidence="3" key="1">
    <citation type="journal article" date="2020" name="Fungal Divers.">
        <title>Resolving the Mortierellaceae phylogeny through synthesis of multi-gene phylogenetics and phylogenomics.</title>
        <authorList>
            <person name="Vandepol N."/>
            <person name="Liber J."/>
            <person name="Desiro A."/>
            <person name="Na H."/>
            <person name="Kennedy M."/>
            <person name="Barry K."/>
            <person name="Grigoriev I.V."/>
            <person name="Miller A.N."/>
            <person name="O'Donnell K."/>
            <person name="Stajich J.E."/>
            <person name="Bonito G."/>
        </authorList>
    </citation>
    <scope>NUCLEOTIDE SEQUENCE</scope>
    <source>
        <strain evidence="3">MES-2147</strain>
    </source>
</reference>
<comment type="caution">
    <text evidence="3">The sequence shown here is derived from an EMBL/GenBank/DDBJ whole genome shotgun (WGS) entry which is preliminary data.</text>
</comment>
<feature type="domain" description="GST N-terminal" evidence="1">
    <location>
        <begin position="24"/>
        <end position="103"/>
    </location>
</feature>
<evidence type="ECO:0008006" key="5">
    <source>
        <dbReference type="Google" id="ProtNLM"/>
    </source>
</evidence>
<dbReference type="SUPFAM" id="SSF52833">
    <property type="entry name" value="Thioredoxin-like"/>
    <property type="match status" value="1"/>
</dbReference>
<dbReference type="InterPro" id="IPR050213">
    <property type="entry name" value="GST_superfamily"/>
</dbReference>
<proteinExistence type="predicted"/>
<dbReference type="SUPFAM" id="SSF47616">
    <property type="entry name" value="GST C-terminal domain-like"/>
    <property type="match status" value="1"/>
</dbReference>
<dbReference type="Gene3D" id="1.20.1050.10">
    <property type="match status" value="1"/>
</dbReference>
<accession>A0A9P6J0G8</accession>
<organism evidence="3 4">
    <name type="scientific">Modicella reniformis</name>
    <dbReference type="NCBI Taxonomy" id="1440133"/>
    <lineage>
        <taxon>Eukaryota</taxon>
        <taxon>Fungi</taxon>
        <taxon>Fungi incertae sedis</taxon>
        <taxon>Mucoromycota</taxon>
        <taxon>Mortierellomycotina</taxon>
        <taxon>Mortierellomycetes</taxon>
        <taxon>Mortierellales</taxon>
        <taxon>Mortierellaceae</taxon>
        <taxon>Modicella</taxon>
    </lineage>
</organism>
<dbReference type="InterPro" id="IPR040079">
    <property type="entry name" value="Glutathione_S-Trfase"/>
</dbReference>
<evidence type="ECO:0000313" key="4">
    <source>
        <dbReference type="Proteomes" id="UP000749646"/>
    </source>
</evidence>
<dbReference type="GO" id="GO:0004364">
    <property type="term" value="F:glutathione transferase activity"/>
    <property type="evidence" value="ECO:0007669"/>
    <property type="project" value="TreeGrafter"/>
</dbReference>
<keyword evidence="4" id="KW-1185">Reference proteome</keyword>
<dbReference type="InterPro" id="IPR004046">
    <property type="entry name" value="GST_C"/>
</dbReference>
<dbReference type="InterPro" id="IPR036249">
    <property type="entry name" value="Thioredoxin-like_sf"/>
</dbReference>
<dbReference type="GO" id="GO:0006749">
    <property type="term" value="P:glutathione metabolic process"/>
    <property type="evidence" value="ECO:0007669"/>
    <property type="project" value="TreeGrafter"/>
</dbReference>
<dbReference type="AlphaFoldDB" id="A0A9P6J0G8"/>
<dbReference type="Pfam" id="PF14497">
    <property type="entry name" value="GST_C_3"/>
    <property type="match status" value="1"/>
</dbReference>
<dbReference type="InterPro" id="IPR010987">
    <property type="entry name" value="Glutathione-S-Trfase_C-like"/>
</dbReference>
<dbReference type="EMBL" id="JAAAHW010006664">
    <property type="protein sequence ID" value="KAF9956702.1"/>
    <property type="molecule type" value="Genomic_DNA"/>
</dbReference>
<dbReference type="OrthoDB" id="414243at2759"/>
<dbReference type="PROSITE" id="PS50404">
    <property type="entry name" value="GST_NTER"/>
    <property type="match status" value="1"/>
</dbReference>
<dbReference type="SFLD" id="SFLDS00019">
    <property type="entry name" value="Glutathione_Transferase_(cytos"/>
    <property type="match status" value="1"/>
</dbReference>
<dbReference type="CDD" id="cd03039">
    <property type="entry name" value="GST_N_Sigma_like"/>
    <property type="match status" value="1"/>
</dbReference>
<sequence>MATLPVPTKADSQTLSEAVKSADSTYKVLYFGLHGRGELIRNLLAYGGAKWEEITPEWPAHKEHTPFGCLPVVYETTSNGTILELAETPAIERYLAKKFNLFGKNEYEHHKVEEYLSSTDSAVTSFSIKIIQSPPEKRVEEANKFYAEVLTRFISVHEAHLQKNGSNGHYIGNSATFADIKTAFLIDRVLFLRPKGADEVPFSAKNSPNLWKVHETVNNHKSYAEWKESPKYQELSVSTKAFFKYD</sequence>
<dbReference type="Gene3D" id="3.40.30.10">
    <property type="entry name" value="Glutaredoxin"/>
    <property type="match status" value="1"/>
</dbReference>
<dbReference type="PANTHER" id="PTHR11571">
    <property type="entry name" value="GLUTATHIONE S-TRANSFERASE"/>
    <property type="match status" value="1"/>
</dbReference>
<evidence type="ECO:0000259" key="2">
    <source>
        <dbReference type="PROSITE" id="PS50405"/>
    </source>
</evidence>
<dbReference type="PANTHER" id="PTHR11571:SF150">
    <property type="entry name" value="GLUTATHIONE S-TRANSFERASE"/>
    <property type="match status" value="1"/>
</dbReference>
<dbReference type="Proteomes" id="UP000749646">
    <property type="component" value="Unassembled WGS sequence"/>
</dbReference>
<dbReference type="PROSITE" id="PS50405">
    <property type="entry name" value="GST_CTER"/>
    <property type="match status" value="1"/>
</dbReference>
<name>A0A9P6J0G8_9FUNG</name>
<feature type="domain" description="GST C-terminal" evidence="2">
    <location>
        <begin position="105"/>
        <end position="243"/>
    </location>
</feature>
<evidence type="ECO:0000259" key="1">
    <source>
        <dbReference type="PROSITE" id="PS50404"/>
    </source>
</evidence>
<dbReference type="InterPro" id="IPR036282">
    <property type="entry name" value="Glutathione-S-Trfase_C_sf"/>
</dbReference>
<evidence type="ECO:0000313" key="3">
    <source>
        <dbReference type="EMBL" id="KAF9956702.1"/>
    </source>
</evidence>